<dbReference type="InterPro" id="IPR050131">
    <property type="entry name" value="Peptidase_S8_subtilisin-like"/>
</dbReference>
<dbReference type="PROSITE" id="PS00138">
    <property type="entry name" value="SUBTILASE_SER"/>
    <property type="match status" value="1"/>
</dbReference>
<evidence type="ECO:0000256" key="2">
    <source>
        <dbReference type="ARBA" id="ARBA00022670"/>
    </source>
</evidence>
<keyword evidence="3" id="KW-0378">Hydrolase</keyword>
<sequence length="292" mass="32776">MVVTIPDYNEAVYFNIWINSSEDFSLKITSPDNRSYVLKRSDHAEDPLTPIAFPIKRFANAKIGLTVNSYSQGRPNEQDVWLELKHISEDAEIPEGEWTITISSEPGKAIHAWIPLYELRDSRPRGNDFRPHFATFRDDHYTIGSPGTAENAITVAASTSRTSWESDHRLGRINLEMIGSSSKGVCKVAPFSSRGPLRLKQHHKPDICAPGQMIISAKSSQAYHENHWVLREDQNYRAMMGTSMACPVVAGMAAVLLSKERDLTGKEIVSRLTNDSPNWNNEIGYGHAHFPQ</sequence>
<proteinExistence type="inferred from homology"/>
<dbReference type="InterPro" id="IPR036852">
    <property type="entry name" value="Peptidase_S8/S53_dom_sf"/>
</dbReference>
<dbReference type="InterPro" id="IPR000209">
    <property type="entry name" value="Peptidase_S8/S53_dom"/>
</dbReference>
<gene>
    <name evidence="6" type="ORF">NAES01612_LOCUS11768</name>
</gene>
<name>A0A7S4KV44_9EUKA</name>
<dbReference type="Pfam" id="PF00082">
    <property type="entry name" value="Peptidase_S8"/>
    <property type="match status" value="1"/>
</dbReference>
<keyword evidence="2" id="KW-0645">Protease</keyword>
<reference evidence="6" key="1">
    <citation type="submission" date="2021-01" db="EMBL/GenBank/DDBJ databases">
        <authorList>
            <person name="Corre E."/>
            <person name="Pelletier E."/>
            <person name="Niang G."/>
            <person name="Scheremetjew M."/>
            <person name="Finn R."/>
            <person name="Kale V."/>
            <person name="Holt S."/>
            <person name="Cochrane G."/>
            <person name="Meng A."/>
            <person name="Brown T."/>
            <person name="Cohen L."/>
        </authorList>
    </citation>
    <scope>NUCLEOTIDE SEQUENCE</scope>
    <source>
        <strain evidence="6">SoJaBio B1-5/56/2</strain>
    </source>
</reference>
<accession>A0A7S4KV44</accession>
<dbReference type="InterPro" id="IPR023828">
    <property type="entry name" value="Peptidase_S8_Ser-AS"/>
</dbReference>
<dbReference type="GO" id="GO:0004252">
    <property type="term" value="F:serine-type endopeptidase activity"/>
    <property type="evidence" value="ECO:0007669"/>
    <property type="project" value="InterPro"/>
</dbReference>
<evidence type="ECO:0000313" key="6">
    <source>
        <dbReference type="EMBL" id="CAE2306333.1"/>
    </source>
</evidence>
<evidence type="ECO:0000256" key="4">
    <source>
        <dbReference type="ARBA" id="ARBA00022825"/>
    </source>
</evidence>
<dbReference type="PANTHER" id="PTHR43806">
    <property type="entry name" value="PEPTIDASE S8"/>
    <property type="match status" value="1"/>
</dbReference>
<keyword evidence="4" id="KW-0720">Serine protease</keyword>
<evidence type="ECO:0000259" key="5">
    <source>
        <dbReference type="Pfam" id="PF00082"/>
    </source>
</evidence>
<comment type="similarity">
    <text evidence="1">Belongs to the peptidase S8 family.</text>
</comment>
<organism evidence="6">
    <name type="scientific">Paramoeba aestuarina</name>
    <dbReference type="NCBI Taxonomy" id="180227"/>
    <lineage>
        <taxon>Eukaryota</taxon>
        <taxon>Amoebozoa</taxon>
        <taxon>Discosea</taxon>
        <taxon>Flabellinia</taxon>
        <taxon>Dactylopodida</taxon>
        <taxon>Paramoebidae</taxon>
        <taxon>Paramoeba</taxon>
    </lineage>
</organism>
<dbReference type="Gene3D" id="2.60.120.1290">
    <property type="match status" value="1"/>
</dbReference>
<protein>
    <recommendedName>
        <fullName evidence="5">Peptidase S8/S53 domain-containing protein</fullName>
    </recommendedName>
</protein>
<dbReference type="GO" id="GO:0006508">
    <property type="term" value="P:proteolysis"/>
    <property type="evidence" value="ECO:0007669"/>
    <property type="project" value="UniProtKB-KW"/>
</dbReference>
<dbReference type="EMBL" id="HBKR01017811">
    <property type="protein sequence ID" value="CAE2306333.1"/>
    <property type="molecule type" value="Transcribed_RNA"/>
</dbReference>
<dbReference type="Gene3D" id="3.40.50.200">
    <property type="entry name" value="Peptidase S8/S53 domain"/>
    <property type="match status" value="1"/>
</dbReference>
<dbReference type="SUPFAM" id="SSF52743">
    <property type="entry name" value="Subtilisin-like"/>
    <property type="match status" value="1"/>
</dbReference>
<dbReference type="AlphaFoldDB" id="A0A7S4KV44"/>
<dbReference type="PANTHER" id="PTHR43806:SF65">
    <property type="entry name" value="SERINE PROTEASE APRX"/>
    <property type="match status" value="1"/>
</dbReference>
<feature type="domain" description="Peptidase S8/S53" evidence="5">
    <location>
        <begin position="137"/>
        <end position="286"/>
    </location>
</feature>
<evidence type="ECO:0000256" key="3">
    <source>
        <dbReference type="ARBA" id="ARBA00022801"/>
    </source>
</evidence>
<evidence type="ECO:0000256" key="1">
    <source>
        <dbReference type="ARBA" id="ARBA00011073"/>
    </source>
</evidence>